<evidence type="ECO:0000313" key="2">
    <source>
        <dbReference type="Proteomes" id="UP000027073"/>
    </source>
</evidence>
<feature type="non-terminal residue" evidence="1">
    <location>
        <position position="265"/>
    </location>
</feature>
<accession>A0A067NL26</accession>
<evidence type="ECO:0008006" key="3">
    <source>
        <dbReference type="Google" id="ProtNLM"/>
    </source>
</evidence>
<organism evidence="1 2">
    <name type="scientific">Pleurotus ostreatus (strain PC15)</name>
    <name type="common">Oyster mushroom</name>
    <dbReference type="NCBI Taxonomy" id="1137138"/>
    <lineage>
        <taxon>Eukaryota</taxon>
        <taxon>Fungi</taxon>
        <taxon>Dikarya</taxon>
        <taxon>Basidiomycota</taxon>
        <taxon>Agaricomycotina</taxon>
        <taxon>Agaricomycetes</taxon>
        <taxon>Agaricomycetidae</taxon>
        <taxon>Agaricales</taxon>
        <taxon>Pleurotineae</taxon>
        <taxon>Pleurotaceae</taxon>
        <taxon>Pleurotus</taxon>
    </lineage>
</organism>
<dbReference type="VEuPathDB" id="FungiDB:PLEOSDRAFT_1042559"/>
<dbReference type="Proteomes" id="UP000027073">
    <property type="component" value="Unassembled WGS sequence"/>
</dbReference>
<dbReference type="InParanoid" id="A0A067NL26"/>
<dbReference type="PANTHER" id="PTHR45786:SF74">
    <property type="entry name" value="ATP-DEPENDENT DNA HELICASE"/>
    <property type="match status" value="1"/>
</dbReference>
<dbReference type="OrthoDB" id="2272314at2759"/>
<proteinExistence type="predicted"/>
<dbReference type="STRING" id="1137138.A0A067NL26"/>
<reference evidence="2" key="1">
    <citation type="journal article" date="2014" name="Proc. Natl. Acad. Sci. U.S.A.">
        <title>Extensive sampling of basidiomycete genomes demonstrates inadequacy of the white-rot/brown-rot paradigm for wood decay fungi.</title>
        <authorList>
            <person name="Riley R."/>
            <person name="Salamov A.A."/>
            <person name="Brown D.W."/>
            <person name="Nagy L.G."/>
            <person name="Floudas D."/>
            <person name="Held B.W."/>
            <person name="Levasseur A."/>
            <person name="Lombard V."/>
            <person name="Morin E."/>
            <person name="Otillar R."/>
            <person name="Lindquist E.A."/>
            <person name="Sun H."/>
            <person name="LaButti K.M."/>
            <person name="Schmutz J."/>
            <person name="Jabbour D."/>
            <person name="Luo H."/>
            <person name="Baker S.E."/>
            <person name="Pisabarro A.G."/>
            <person name="Walton J.D."/>
            <person name="Blanchette R.A."/>
            <person name="Henrissat B."/>
            <person name="Martin F."/>
            <person name="Cullen D."/>
            <person name="Hibbett D.S."/>
            <person name="Grigoriev I.V."/>
        </authorList>
    </citation>
    <scope>NUCLEOTIDE SEQUENCE [LARGE SCALE GENOMIC DNA]</scope>
    <source>
        <strain evidence="2">PC15</strain>
    </source>
</reference>
<dbReference type="EMBL" id="KL198008">
    <property type="protein sequence ID" value="KDQ27730.1"/>
    <property type="molecule type" value="Genomic_DNA"/>
</dbReference>
<protein>
    <recommendedName>
        <fullName evidence="3">Helitron helicase-like domain-containing protein</fullName>
    </recommendedName>
</protein>
<dbReference type="AlphaFoldDB" id="A0A067NL26"/>
<name>A0A067NL26_PLEO1</name>
<dbReference type="HOGENOM" id="CLU_001324_5_1_1"/>
<gene>
    <name evidence="1" type="ORF">PLEOSDRAFT_1042559</name>
</gene>
<sequence length="265" mass="29959">MDIPCQHCGALHWADERVNRSRRTGIPNFGMCCDHGKVRLPAPQAPPHTLQGLLEADDAQAREFRHNIRAYNMALAFTSLGVREDSSINQRNGRRMGGSTWVFRIQGQLSHHSGALEAGEGRAPSYAQLYVYDPQAALQQRMLRNNALRRDTMEALQNMLSVTHRYASVFKHAFEVIREHERLGGAGVPDIEVRLRAQKPRPGDHPRRYNLPTADEVAMILPGDGSKADYRDIILRRRLPQGTGLYRINEGHPAYSPLHYVLLFP</sequence>
<dbReference type="PANTHER" id="PTHR45786">
    <property type="entry name" value="DNA BINDING PROTEIN-LIKE"/>
    <property type="match status" value="1"/>
</dbReference>
<evidence type="ECO:0000313" key="1">
    <source>
        <dbReference type="EMBL" id="KDQ27730.1"/>
    </source>
</evidence>